<evidence type="ECO:0000313" key="2">
    <source>
        <dbReference type="Proteomes" id="UP000078541"/>
    </source>
</evidence>
<organism evidence="1 2">
    <name type="scientific">Trachymyrmex septentrionalis</name>
    <dbReference type="NCBI Taxonomy" id="34720"/>
    <lineage>
        <taxon>Eukaryota</taxon>
        <taxon>Metazoa</taxon>
        <taxon>Ecdysozoa</taxon>
        <taxon>Arthropoda</taxon>
        <taxon>Hexapoda</taxon>
        <taxon>Insecta</taxon>
        <taxon>Pterygota</taxon>
        <taxon>Neoptera</taxon>
        <taxon>Endopterygota</taxon>
        <taxon>Hymenoptera</taxon>
        <taxon>Apocrita</taxon>
        <taxon>Aculeata</taxon>
        <taxon>Formicoidea</taxon>
        <taxon>Formicidae</taxon>
        <taxon>Myrmicinae</taxon>
        <taxon>Trachymyrmex</taxon>
    </lineage>
</organism>
<dbReference type="AlphaFoldDB" id="A0A151K0G4"/>
<gene>
    <name evidence="1" type="ORF">ALC56_02504</name>
</gene>
<sequence length="49" mass="5745">MIVYSYNNKILAVNAMHGERTHDAIVFHSSCLFHYLKDNRKQVKEDHGL</sequence>
<name>A0A151K0G4_9HYME</name>
<keyword evidence="2" id="KW-1185">Reference proteome</keyword>
<dbReference type="Proteomes" id="UP000078541">
    <property type="component" value="Unassembled WGS sequence"/>
</dbReference>
<reference evidence="1 2" key="1">
    <citation type="submission" date="2016-03" db="EMBL/GenBank/DDBJ databases">
        <title>Trachymyrmex septentrionalis WGS genome.</title>
        <authorList>
            <person name="Nygaard S."/>
            <person name="Hu H."/>
            <person name="Boomsma J."/>
            <person name="Zhang G."/>
        </authorList>
    </citation>
    <scope>NUCLEOTIDE SEQUENCE [LARGE SCALE GENOMIC DNA]</scope>
    <source>
        <strain evidence="1">Tsep2-gDNA-1</strain>
        <tissue evidence="1">Whole body</tissue>
    </source>
</reference>
<evidence type="ECO:0000313" key="1">
    <source>
        <dbReference type="EMBL" id="KYN43065.1"/>
    </source>
</evidence>
<dbReference type="EMBL" id="KQ981298">
    <property type="protein sequence ID" value="KYN43065.1"/>
    <property type="molecule type" value="Genomic_DNA"/>
</dbReference>
<protein>
    <submittedName>
        <fullName evidence="1">Uncharacterized protein</fullName>
    </submittedName>
</protein>
<accession>A0A151K0G4</accession>
<proteinExistence type="predicted"/>